<dbReference type="PANTHER" id="PTHR45528:SF1">
    <property type="entry name" value="SENSOR HISTIDINE KINASE CPXA"/>
    <property type="match status" value="1"/>
</dbReference>
<dbReference type="Gene3D" id="3.30.565.10">
    <property type="entry name" value="Histidine kinase-like ATPase, C-terminal domain"/>
    <property type="match status" value="1"/>
</dbReference>
<sequence>MRDKTYYRILSKIAVVFIFSLWSSLFISNFVYNLLKKYVPNLDDIEHLLPIRMEYILVGLFGIIIFSLFIGSYIRYFIQICHAVSEIAQGDSKKRVPLKFQNEFSKLATRINLILEQLRTAVEEERLAEQTKNELITNVSHDLRTPLTSILGYLSLIDRNQYQDEVELRYYTDIAYQKAQRLDQLVNDLFEYVRTKNPKMKLQTRVINLKELLKQIAIQFQIQLRKEKMKSRLSLPANAVCVEADGDQLARVFENIICNAMNYGKKGVFLDISLEIHDHLAIVKITNYGDSIPRADLPYLFDRFYRIEKSRSVYTGGSGLGLAITKNIIELHKGFVAVESDESETSFHICLPIFKR</sequence>
<dbReference type="PROSITE" id="PS50885">
    <property type="entry name" value="HAMP"/>
    <property type="match status" value="1"/>
</dbReference>
<evidence type="ECO:0000259" key="16">
    <source>
        <dbReference type="PROSITE" id="PS50885"/>
    </source>
</evidence>
<evidence type="ECO:0000256" key="2">
    <source>
        <dbReference type="ARBA" id="ARBA00004651"/>
    </source>
</evidence>
<dbReference type="InterPro" id="IPR003660">
    <property type="entry name" value="HAMP_dom"/>
</dbReference>
<reference evidence="17 18" key="1">
    <citation type="submission" date="2023-07" db="EMBL/GenBank/DDBJ databases">
        <title>Genomic Encyclopedia of Type Strains, Phase IV (KMG-IV): sequencing the most valuable type-strain genomes for metagenomic binning, comparative biology and taxonomic classification.</title>
        <authorList>
            <person name="Goeker M."/>
        </authorList>
    </citation>
    <scope>NUCLEOTIDE SEQUENCE [LARGE SCALE GENOMIC DNA]</scope>
    <source>
        <strain evidence="17 18">DSM 46876</strain>
    </source>
</reference>
<keyword evidence="12" id="KW-0902">Two-component regulatory system</keyword>
<dbReference type="SMART" id="SM00387">
    <property type="entry name" value="HATPase_c"/>
    <property type="match status" value="1"/>
</dbReference>
<evidence type="ECO:0000256" key="8">
    <source>
        <dbReference type="ARBA" id="ARBA00022741"/>
    </source>
</evidence>
<dbReference type="Pfam" id="PF00512">
    <property type="entry name" value="HisKA"/>
    <property type="match status" value="1"/>
</dbReference>
<dbReference type="GO" id="GO:0005524">
    <property type="term" value="F:ATP binding"/>
    <property type="evidence" value="ECO:0007669"/>
    <property type="project" value="UniProtKB-KW"/>
</dbReference>
<dbReference type="RefSeq" id="WP_307253288.1">
    <property type="nucleotide sequence ID" value="NZ_JAUSUV010000008.1"/>
</dbReference>
<keyword evidence="18" id="KW-1185">Reference proteome</keyword>
<keyword evidence="10" id="KW-0067">ATP-binding</keyword>
<dbReference type="PROSITE" id="PS50109">
    <property type="entry name" value="HIS_KIN"/>
    <property type="match status" value="1"/>
</dbReference>
<evidence type="ECO:0000256" key="6">
    <source>
        <dbReference type="ARBA" id="ARBA00022679"/>
    </source>
</evidence>
<dbReference type="SMART" id="SM00388">
    <property type="entry name" value="HisKA"/>
    <property type="match status" value="1"/>
</dbReference>
<evidence type="ECO:0000256" key="7">
    <source>
        <dbReference type="ARBA" id="ARBA00022692"/>
    </source>
</evidence>
<dbReference type="Gene3D" id="6.10.340.10">
    <property type="match status" value="1"/>
</dbReference>
<evidence type="ECO:0000256" key="4">
    <source>
        <dbReference type="ARBA" id="ARBA00022475"/>
    </source>
</evidence>
<dbReference type="CDD" id="cd00082">
    <property type="entry name" value="HisKA"/>
    <property type="match status" value="1"/>
</dbReference>
<accession>A0AAJ1TL13</accession>
<keyword evidence="7 14" id="KW-0812">Transmembrane</keyword>
<evidence type="ECO:0000256" key="13">
    <source>
        <dbReference type="ARBA" id="ARBA00023136"/>
    </source>
</evidence>
<evidence type="ECO:0000256" key="10">
    <source>
        <dbReference type="ARBA" id="ARBA00022840"/>
    </source>
</evidence>
<evidence type="ECO:0000313" key="17">
    <source>
        <dbReference type="EMBL" id="MDQ0417951.1"/>
    </source>
</evidence>
<evidence type="ECO:0000256" key="12">
    <source>
        <dbReference type="ARBA" id="ARBA00023012"/>
    </source>
</evidence>
<keyword evidence="11 14" id="KW-1133">Transmembrane helix</keyword>
<dbReference type="EC" id="2.7.13.3" evidence="3"/>
<dbReference type="AlphaFoldDB" id="A0AAJ1TL13"/>
<evidence type="ECO:0000256" key="5">
    <source>
        <dbReference type="ARBA" id="ARBA00022553"/>
    </source>
</evidence>
<dbReference type="EMBL" id="JAUSUV010000008">
    <property type="protein sequence ID" value="MDQ0417951.1"/>
    <property type="molecule type" value="Genomic_DNA"/>
</dbReference>
<dbReference type="InterPro" id="IPR005467">
    <property type="entry name" value="His_kinase_dom"/>
</dbReference>
<keyword evidence="9 17" id="KW-0418">Kinase</keyword>
<evidence type="ECO:0000256" key="14">
    <source>
        <dbReference type="SAM" id="Phobius"/>
    </source>
</evidence>
<dbReference type="InterPro" id="IPR036097">
    <property type="entry name" value="HisK_dim/P_sf"/>
</dbReference>
<feature type="domain" description="HAMP" evidence="16">
    <location>
        <begin position="82"/>
        <end position="123"/>
    </location>
</feature>
<keyword evidence="5" id="KW-0597">Phosphoprotein</keyword>
<keyword evidence="13 14" id="KW-0472">Membrane</keyword>
<dbReference type="InterPro" id="IPR036890">
    <property type="entry name" value="HATPase_C_sf"/>
</dbReference>
<dbReference type="FunFam" id="1.10.287.130:FF:000008">
    <property type="entry name" value="Two-component sensor histidine kinase"/>
    <property type="match status" value="1"/>
</dbReference>
<evidence type="ECO:0000313" key="18">
    <source>
        <dbReference type="Proteomes" id="UP001238450"/>
    </source>
</evidence>
<feature type="transmembrane region" description="Helical" evidence="14">
    <location>
        <begin position="55"/>
        <end position="78"/>
    </location>
</feature>
<keyword evidence="8" id="KW-0547">Nucleotide-binding</keyword>
<dbReference type="InterPro" id="IPR004358">
    <property type="entry name" value="Sig_transdc_His_kin-like_C"/>
</dbReference>
<comment type="caution">
    <text evidence="17">The sequence shown here is derived from an EMBL/GenBank/DDBJ whole genome shotgun (WGS) entry which is preliminary data.</text>
</comment>
<feature type="domain" description="Histidine kinase" evidence="15">
    <location>
        <begin position="138"/>
        <end position="355"/>
    </location>
</feature>
<dbReference type="InterPro" id="IPR003594">
    <property type="entry name" value="HATPase_dom"/>
</dbReference>
<protein>
    <recommendedName>
        <fullName evidence="3">histidine kinase</fullName>
        <ecNumber evidence="3">2.7.13.3</ecNumber>
    </recommendedName>
</protein>
<organism evidence="17 18">
    <name type="scientific">Croceifilum oryzae</name>
    <dbReference type="NCBI Taxonomy" id="1553429"/>
    <lineage>
        <taxon>Bacteria</taxon>
        <taxon>Bacillati</taxon>
        <taxon>Bacillota</taxon>
        <taxon>Bacilli</taxon>
        <taxon>Bacillales</taxon>
        <taxon>Thermoactinomycetaceae</taxon>
        <taxon>Croceifilum</taxon>
    </lineage>
</organism>
<dbReference type="SUPFAM" id="SSF47384">
    <property type="entry name" value="Homodimeric domain of signal transducing histidine kinase"/>
    <property type="match status" value="1"/>
</dbReference>
<evidence type="ECO:0000256" key="11">
    <source>
        <dbReference type="ARBA" id="ARBA00022989"/>
    </source>
</evidence>
<evidence type="ECO:0000256" key="9">
    <source>
        <dbReference type="ARBA" id="ARBA00022777"/>
    </source>
</evidence>
<gene>
    <name evidence="17" type="ORF">J2Z48_002135</name>
</gene>
<dbReference type="Gene3D" id="1.10.287.130">
    <property type="match status" value="1"/>
</dbReference>
<dbReference type="FunFam" id="3.30.565.10:FF:000013">
    <property type="entry name" value="Two-component sensor histidine kinase"/>
    <property type="match status" value="1"/>
</dbReference>
<comment type="subcellular location">
    <subcellularLocation>
        <location evidence="2">Cell membrane</location>
        <topology evidence="2">Multi-pass membrane protein</topology>
    </subcellularLocation>
</comment>
<feature type="transmembrane region" description="Helical" evidence="14">
    <location>
        <begin position="12"/>
        <end position="35"/>
    </location>
</feature>
<dbReference type="SUPFAM" id="SSF55874">
    <property type="entry name" value="ATPase domain of HSP90 chaperone/DNA topoisomerase II/histidine kinase"/>
    <property type="match status" value="1"/>
</dbReference>
<dbReference type="Pfam" id="PF02518">
    <property type="entry name" value="HATPase_c"/>
    <property type="match status" value="1"/>
</dbReference>
<comment type="catalytic activity">
    <reaction evidence="1">
        <text>ATP + protein L-histidine = ADP + protein N-phospho-L-histidine.</text>
        <dbReference type="EC" id="2.7.13.3"/>
    </reaction>
</comment>
<evidence type="ECO:0000256" key="1">
    <source>
        <dbReference type="ARBA" id="ARBA00000085"/>
    </source>
</evidence>
<evidence type="ECO:0000256" key="3">
    <source>
        <dbReference type="ARBA" id="ARBA00012438"/>
    </source>
</evidence>
<evidence type="ECO:0000259" key="15">
    <source>
        <dbReference type="PROSITE" id="PS50109"/>
    </source>
</evidence>
<keyword evidence="6" id="KW-0808">Transferase</keyword>
<dbReference type="InterPro" id="IPR003661">
    <property type="entry name" value="HisK_dim/P_dom"/>
</dbReference>
<dbReference type="GO" id="GO:0005886">
    <property type="term" value="C:plasma membrane"/>
    <property type="evidence" value="ECO:0007669"/>
    <property type="project" value="UniProtKB-SubCell"/>
</dbReference>
<dbReference type="PRINTS" id="PR00344">
    <property type="entry name" value="BCTRLSENSOR"/>
</dbReference>
<proteinExistence type="predicted"/>
<name>A0AAJ1TL13_9BACL</name>
<dbReference type="GO" id="GO:0000155">
    <property type="term" value="F:phosphorelay sensor kinase activity"/>
    <property type="evidence" value="ECO:0007669"/>
    <property type="project" value="InterPro"/>
</dbReference>
<dbReference type="InterPro" id="IPR050398">
    <property type="entry name" value="HssS/ArlS-like"/>
</dbReference>
<keyword evidence="4" id="KW-1003">Cell membrane</keyword>
<dbReference type="Proteomes" id="UP001238450">
    <property type="component" value="Unassembled WGS sequence"/>
</dbReference>
<dbReference type="PANTHER" id="PTHR45528">
    <property type="entry name" value="SENSOR HISTIDINE KINASE CPXA"/>
    <property type="match status" value="1"/>
</dbReference>